<evidence type="ECO:0000259" key="2">
    <source>
        <dbReference type="PROSITE" id="PS51677"/>
    </source>
</evidence>
<evidence type="ECO:0000313" key="3">
    <source>
        <dbReference type="EMBL" id="MBM3115851.1"/>
    </source>
</evidence>
<dbReference type="CDD" id="cd10917">
    <property type="entry name" value="CE4_NodB_like_6s_7s"/>
    <property type="match status" value="1"/>
</dbReference>
<dbReference type="RefSeq" id="WP_203537748.1">
    <property type="nucleotide sequence ID" value="NZ_JAESND010000003.1"/>
</dbReference>
<evidence type="ECO:0000313" key="4">
    <source>
        <dbReference type="Proteomes" id="UP000809431"/>
    </source>
</evidence>
<dbReference type="Pfam" id="PF01522">
    <property type="entry name" value="Polysacc_deac_1"/>
    <property type="match status" value="1"/>
</dbReference>
<reference evidence="3 4" key="1">
    <citation type="submission" date="2021-01" db="EMBL/GenBank/DDBJ databases">
        <title>Draft Genome Sequence and Polyhydroxyalkanoate Biosynthetic Potential of Jeongeupia naejangsanensis Type Strain DSM 24253.</title>
        <authorList>
            <person name="Turrini P."/>
            <person name="Artuso I."/>
            <person name="Lugli G.A."/>
            <person name="Frangipani E."/>
            <person name="Ventura M."/>
            <person name="Visca P."/>
        </authorList>
    </citation>
    <scope>NUCLEOTIDE SEQUENCE [LARGE SCALE GENOMIC DNA]</scope>
    <source>
        <strain evidence="3 4">DSM 24253</strain>
    </source>
</reference>
<dbReference type="EMBL" id="JAESND010000003">
    <property type="protein sequence ID" value="MBM3115851.1"/>
    <property type="molecule type" value="Genomic_DNA"/>
</dbReference>
<protein>
    <submittedName>
        <fullName evidence="3">Polysaccharide deacetylase family protein</fullName>
    </submittedName>
</protein>
<gene>
    <name evidence="3" type="ORF">JMJ54_08410</name>
</gene>
<organism evidence="3 4">
    <name type="scientific">Jeongeupia naejangsanensis</name>
    <dbReference type="NCBI Taxonomy" id="613195"/>
    <lineage>
        <taxon>Bacteria</taxon>
        <taxon>Pseudomonadati</taxon>
        <taxon>Pseudomonadota</taxon>
        <taxon>Betaproteobacteria</taxon>
        <taxon>Neisseriales</taxon>
        <taxon>Chitinibacteraceae</taxon>
        <taxon>Jeongeupia</taxon>
    </lineage>
</organism>
<keyword evidence="1" id="KW-0732">Signal</keyword>
<feature type="signal peptide" evidence="1">
    <location>
        <begin position="1"/>
        <end position="18"/>
    </location>
</feature>
<dbReference type="PROSITE" id="PS51677">
    <property type="entry name" value="NODB"/>
    <property type="match status" value="1"/>
</dbReference>
<dbReference type="Gene3D" id="3.20.20.370">
    <property type="entry name" value="Glycoside hydrolase/deacetylase"/>
    <property type="match status" value="1"/>
</dbReference>
<dbReference type="SUPFAM" id="SSF88713">
    <property type="entry name" value="Glycoside hydrolase/deacetylase"/>
    <property type="match status" value="1"/>
</dbReference>
<dbReference type="PANTHER" id="PTHR10587">
    <property type="entry name" value="GLYCOSYL TRANSFERASE-RELATED"/>
    <property type="match status" value="1"/>
</dbReference>
<keyword evidence="4" id="KW-1185">Reference proteome</keyword>
<name>A0ABS2BLH8_9NEIS</name>
<dbReference type="InterPro" id="IPR011330">
    <property type="entry name" value="Glyco_hydro/deAcase_b/a-brl"/>
</dbReference>
<dbReference type="Proteomes" id="UP000809431">
    <property type="component" value="Unassembled WGS sequence"/>
</dbReference>
<evidence type="ECO:0000256" key="1">
    <source>
        <dbReference type="SAM" id="SignalP"/>
    </source>
</evidence>
<accession>A0ABS2BLH8</accession>
<dbReference type="InterPro" id="IPR050248">
    <property type="entry name" value="Polysacc_deacetylase_ArnD"/>
</dbReference>
<comment type="caution">
    <text evidence="3">The sequence shown here is derived from an EMBL/GenBank/DDBJ whole genome shotgun (WGS) entry which is preliminary data.</text>
</comment>
<dbReference type="InterPro" id="IPR002509">
    <property type="entry name" value="NODB_dom"/>
</dbReference>
<feature type="domain" description="NodB homology" evidence="2">
    <location>
        <begin position="67"/>
        <end position="251"/>
    </location>
</feature>
<sequence length="267" mass="29453">MNILLSVLGLTLAASVGAAPIPADEKPVQKVRTGFIEGWNQVPLKRLEDQAARYRGTYYLEGLHNTRRIALTFDDGPSSYTTALLKVLDKHQVKATFFFLGNQVEASPEPARAALKAGHTIANHSYDHPYLTGLTPAQLWGAQFGRTQRIFKDKLGVVPALLRPPYGFIDDNQIAQLTAQRQKLILWSIDTQDWYVARQLGAANALYNTVLNHVHPEAIVLMHDGGGNRAGTVEAVDMLIPVLKKQGYEFVTVDRLIGTPAYLDQPG</sequence>
<feature type="chain" id="PRO_5046345779" evidence="1">
    <location>
        <begin position="19"/>
        <end position="267"/>
    </location>
</feature>
<proteinExistence type="predicted"/>